<evidence type="ECO:0000313" key="5">
    <source>
        <dbReference type="EMBL" id="RUO30908.1"/>
    </source>
</evidence>
<accession>A0ABY0C0I7</accession>
<dbReference type="Proteomes" id="UP000287410">
    <property type="component" value="Unassembled WGS sequence"/>
</dbReference>
<dbReference type="CDD" id="cd02883">
    <property type="entry name" value="NUDIX_Hydrolase"/>
    <property type="match status" value="1"/>
</dbReference>
<comment type="cofactor">
    <cofactor evidence="1">
        <name>Mg(2+)</name>
        <dbReference type="ChEBI" id="CHEBI:18420"/>
    </cofactor>
</comment>
<feature type="domain" description="Nudix hydrolase" evidence="4">
    <location>
        <begin position="24"/>
        <end position="161"/>
    </location>
</feature>
<dbReference type="RefSeq" id="WP_126788883.1">
    <property type="nucleotide sequence ID" value="NZ_PIPN01000002.1"/>
</dbReference>
<dbReference type="Pfam" id="PF00293">
    <property type="entry name" value="NUDIX"/>
    <property type="match status" value="1"/>
</dbReference>
<dbReference type="PROSITE" id="PS00893">
    <property type="entry name" value="NUDIX_BOX"/>
    <property type="match status" value="1"/>
</dbReference>
<evidence type="ECO:0000259" key="4">
    <source>
        <dbReference type="PROSITE" id="PS51462"/>
    </source>
</evidence>
<evidence type="ECO:0000313" key="6">
    <source>
        <dbReference type="Proteomes" id="UP000287410"/>
    </source>
</evidence>
<reference evidence="5 6" key="1">
    <citation type="journal article" date="2018" name="Front. Microbiol.">
        <title>Genome-Based Analysis Reveals the Taxonomy and Diversity of the Family Idiomarinaceae.</title>
        <authorList>
            <person name="Liu Y."/>
            <person name="Lai Q."/>
            <person name="Shao Z."/>
        </authorList>
    </citation>
    <scope>NUCLEOTIDE SEQUENCE [LARGE SCALE GENOMIC DNA]</scope>
    <source>
        <strain evidence="5 6">GBSy1</strain>
    </source>
</reference>
<proteinExistence type="predicted"/>
<comment type="caution">
    <text evidence="5">The sequence shown here is derived from an EMBL/GenBank/DDBJ whole genome shotgun (WGS) entry which is preliminary data.</text>
</comment>
<organism evidence="5 6">
    <name type="scientific">Aliidiomarina sedimenti</name>
    <dbReference type="NCBI Taxonomy" id="1933879"/>
    <lineage>
        <taxon>Bacteria</taxon>
        <taxon>Pseudomonadati</taxon>
        <taxon>Pseudomonadota</taxon>
        <taxon>Gammaproteobacteria</taxon>
        <taxon>Alteromonadales</taxon>
        <taxon>Idiomarinaceae</taxon>
        <taxon>Aliidiomarina</taxon>
    </lineage>
</organism>
<evidence type="ECO:0000256" key="1">
    <source>
        <dbReference type="ARBA" id="ARBA00001946"/>
    </source>
</evidence>
<dbReference type="PANTHER" id="PTHR43046:SF15">
    <property type="entry name" value="MUTT_NUDIX FAMILY PROTEIN"/>
    <property type="match status" value="1"/>
</dbReference>
<dbReference type="SUPFAM" id="SSF55811">
    <property type="entry name" value="Nudix"/>
    <property type="match status" value="1"/>
</dbReference>
<gene>
    <name evidence="5" type="ORF">CWE12_06630</name>
</gene>
<name>A0ABY0C0I7_9GAMM</name>
<dbReference type="EMBL" id="PIPN01000002">
    <property type="protein sequence ID" value="RUO30908.1"/>
    <property type="molecule type" value="Genomic_DNA"/>
</dbReference>
<dbReference type="PROSITE" id="PS51462">
    <property type="entry name" value="NUDIX"/>
    <property type="match status" value="1"/>
</dbReference>
<dbReference type="InterPro" id="IPR015797">
    <property type="entry name" value="NUDIX_hydrolase-like_dom_sf"/>
</dbReference>
<keyword evidence="6" id="KW-1185">Reference proteome</keyword>
<evidence type="ECO:0000256" key="3">
    <source>
        <dbReference type="SAM" id="MobiDB-lite"/>
    </source>
</evidence>
<keyword evidence="2" id="KW-0378">Hydrolase</keyword>
<dbReference type="PANTHER" id="PTHR43046">
    <property type="entry name" value="GDP-MANNOSE MANNOSYL HYDROLASE"/>
    <property type="match status" value="1"/>
</dbReference>
<evidence type="ECO:0000256" key="2">
    <source>
        <dbReference type="ARBA" id="ARBA00022801"/>
    </source>
</evidence>
<sequence length="194" mass="22102">MRLLAHLTHHSIESLGNQQDLKVLKREAARGIVLRDEKILLMYTSRYDDFSFPGGGLDAGEDPQLGLRRELHEEAGAHDIDIIAPFGKVTEHQPTWKADWDMMFQTSYWYHCKLNQPLVANQLEHYEVSNGMSVEWVALNDAIRHNRQVMQRRPDSMGISIGRETLVMERVASELLAGDTEKPGQPPSEREASL</sequence>
<protein>
    <submittedName>
        <fullName evidence="5">DNA mismatch repair protein MutT</fullName>
    </submittedName>
</protein>
<dbReference type="Gene3D" id="3.90.79.10">
    <property type="entry name" value="Nucleoside Triphosphate Pyrophosphohydrolase"/>
    <property type="match status" value="1"/>
</dbReference>
<dbReference type="InterPro" id="IPR020084">
    <property type="entry name" value="NUDIX_hydrolase_CS"/>
</dbReference>
<feature type="region of interest" description="Disordered" evidence="3">
    <location>
        <begin position="174"/>
        <end position="194"/>
    </location>
</feature>
<dbReference type="InterPro" id="IPR000086">
    <property type="entry name" value="NUDIX_hydrolase_dom"/>
</dbReference>